<dbReference type="RefSeq" id="WP_125041429.1">
    <property type="nucleotide sequence ID" value="NZ_BHWB01000006.1"/>
</dbReference>
<dbReference type="EMBL" id="BHWB01000006">
    <property type="protein sequence ID" value="GCB35519.1"/>
    <property type="molecule type" value="Genomic_DNA"/>
</dbReference>
<comment type="caution">
    <text evidence="1">The sequence shown here is derived from an EMBL/GenBank/DDBJ whole genome shotgun (WGS) entry which is preliminary data.</text>
</comment>
<dbReference type="OrthoDB" id="1044640at2"/>
<reference evidence="1 2" key="1">
    <citation type="submission" date="2018-10" db="EMBL/GenBank/DDBJ databases">
        <title>Draft Genome Sequence of Bacteroides sp. KCTC 15687.</title>
        <authorList>
            <person name="Yu S.Y."/>
            <person name="Kim J.S."/>
            <person name="Oh B.S."/>
            <person name="Park S.H."/>
            <person name="Kang S.W."/>
            <person name="Park J.E."/>
            <person name="Choi S.H."/>
            <person name="Han K.I."/>
            <person name="Lee K.C."/>
            <person name="Eom M.K."/>
            <person name="Suh M.K."/>
            <person name="Lee D.H."/>
            <person name="Yoon H."/>
            <person name="Kim B."/>
            <person name="Yang S.J."/>
            <person name="Lee J.S."/>
            <person name="Lee J.H."/>
        </authorList>
    </citation>
    <scope>NUCLEOTIDE SEQUENCE [LARGE SCALE GENOMIC DNA]</scope>
    <source>
        <strain evidence="1 2">KCTC 15687</strain>
    </source>
</reference>
<evidence type="ECO:0000313" key="2">
    <source>
        <dbReference type="Proteomes" id="UP000288079"/>
    </source>
</evidence>
<accession>A0A401LVH8</accession>
<dbReference type="AlphaFoldDB" id="A0A401LVH8"/>
<name>A0A401LVH8_9BACE</name>
<gene>
    <name evidence="1" type="ORF">KGMB02408_24640</name>
</gene>
<sequence>MGDLIDKELLTEMPVIIPPICNFQKDKEVDAHNAFSYLNEVKIVTDISPSSNVYLYKKIFNQTQLLVSDELISELSIEILNKILSILPSKCHLTFLGTDIMSYFSLHNVFSLIPNLPRATICVDYLKFAWNTNFQIFDFKIVITFPIQKEILKNIIKSSNKLSSTFTYIFLVFNEDDYEIANAIINELHIFSYELIPIYNNNIQFFEKFVFNTPESLLESCISKDDIFQHQIFNSYDFGKIIIFPNGDIKGNPYLPTWGNIMNADLRELASKEIKYGKSWLRLREQGACNTCRYKWICPSPSCYEFEIGKQNLCHIKQ</sequence>
<keyword evidence="2" id="KW-1185">Reference proteome</keyword>
<evidence type="ECO:0008006" key="3">
    <source>
        <dbReference type="Google" id="ProtNLM"/>
    </source>
</evidence>
<evidence type="ECO:0000313" key="1">
    <source>
        <dbReference type="EMBL" id="GCB35519.1"/>
    </source>
</evidence>
<organism evidence="1 2">
    <name type="scientific">Bacteroides faecalis</name>
    <dbReference type="NCBI Taxonomy" id="2447885"/>
    <lineage>
        <taxon>Bacteria</taxon>
        <taxon>Pseudomonadati</taxon>
        <taxon>Bacteroidota</taxon>
        <taxon>Bacteroidia</taxon>
        <taxon>Bacteroidales</taxon>
        <taxon>Bacteroidaceae</taxon>
        <taxon>Bacteroides</taxon>
    </lineage>
</organism>
<proteinExistence type="predicted"/>
<protein>
    <recommendedName>
        <fullName evidence="3">4Fe4S-binding SPASM domain-containing protein</fullName>
    </recommendedName>
</protein>
<dbReference type="Proteomes" id="UP000288079">
    <property type="component" value="Unassembled WGS sequence"/>
</dbReference>